<evidence type="ECO:0000256" key="1">
    <source>
        <dbReference type="SAM" id="MobiDB-lite"/>
    </source>
</evidence>
<dbReference type="WBParaSite" id="TCONS_00015035.p1">
    <property type="protein sequence ID" value="TCONS_00015035.p1"/>
    <property type="gene ID" value="XLOC_010247"/>
</dbReference>
<reference evidence="3" key="1">
    <citation type="submission" date="2015-08" db="UniProtKB">
        <authorList>
            <consortium name="WormBaseParasite"/>
        </authorList>
    </citation>
    <scope>IDENTIFICATION</scope>
</reference>
<feature type="compositionally biased region" description="Basic and acidic residues" evidence="1">
    <location>
        <begin position="17"/>
        <end position="34"/>
    </location>
</feature>
<keyword evidence="2" id="KW-1185">Reference proteome</keyword>
<dbReference type="WBParaSite" id="SSTP_0000855400.1">
    <property type="protein sequence ID" value="SSTP_0000855400.1"/>
    <property type="gene ID" value="SSTP_0000855400"/>
</dbReference>
<dbReference type="AlphaFoldDB" id="A0A0K0EGE3"/>
<organism evidence="3">
    <name type="scientific">Strongyloides stercoralis</name>
    <name type="common">Threadworm</name>
    <dbReference type="NCBI Taxonomy" id="6248"/>
    <lineage>
        <taxon>Eukaryota</taxon>
        <taxon>Metazoa</taxon>
        <taxon>Ecdysozoa</taxon>
        <taxon>Nematoda</taxon>
        <taxon>Chromadorea</taxon>
        <taxon>Rhabditida</taxon>
        <taxon>Tylenchina</taxon>
        <taxon>Panagrolaimomorpha</taxon>
        <taxon>Strongyloidoidea</taxon>
        <taxon>Strongyloididae</taxon>
        <taxon>Strongyloides</taxon>
    </lineage>
</organism>
<name>A0A0K0EGE3_STRER</name>
<evidence type="ECO:0000313" key="3">
    <source>
        <dbReference type="WBParaSite" id="SSTP_0000855400.1"/>
    </source>
</evidence>
<proteinExistence type="predicted"/>
<dbReference type="Proteomes" id="UP000035681">
    <property type="component" value="Unplaced"/>
</dbReference>
<feature type="region of interest" description="Disordered" evidence="1">
    <location>
        <begin position="1"/>
        <end position="37"/>
    </location>
</feature>
<evidence type="ECO:0000313" key="2">
    <source>
        <dbReference type="Proteomes" id="UP000035681"/>
    </source>
</evidence>
<protein>
    <submittedName>
        <fullName evidence="3">PPM-type phosphatase domain-containing protein</fullName>
    </submittedName>
</protein>
<sequence>MSDKTGNIKENLNSKFKIKEENGNIKSAQKKENDSSYQKNNSYLMIRHQMQLFSTSCDKNDNNKKSLISPNSISNCNLMENNYSKPFSKIFTSSNIETIDSKDVLLFNEDFNLTHSSSNNKMINKNESNSLSPENIVNGTSSNETYYLNHFNTENFSNSNISEQTNNNEDVISKNNSILLQNCKSIGELHCINGVENASNELSQQIADYIPKKFHKNKEENCHIKDNNEDCQISVCLSDRLSNSSEDGDTFSEDEENSSDSLVRLMCNRELSFSRIGMILSFLDSPQCIPPNVELNPNTGKPLPQKKIRKINHIINDNINEKSYHKKNISLSGSFQHYHYPMKLGPNSQYSFSKNCKMNFDNPKTPEDEKKIFEVLIVDGRGVARERFNVIYAELPFKTICLGPSESYNPFQKQAIETETGERYYIDSMDDSMFSNDVDISIDKNFNVNIKKACNCICRFRCPIYDSRIESEDYFYFFERSNVRIFNRERFDKILPGVLEDAKLNNWSFSMLKKYATVTISFVDSREPDCKDISRIGVAKDSLPCGHKGNYMEITILPIIDIINKKFKNFNSQSIYC</sequence>
<accession>A0A0K0EGE3</accession>